<dbReference type="Pfam" id="PF14833">
    <property type="entry name" value="NAD_binding_11"/>
    <property type="match status" value="1"/>
</dbReference>
<dbReference type="Proteomes" id="UP000272474">
    <property type="component" value="Unassembled WGS sequence"/>
</dbReference>
<dbReference type="GO" id="GO:0050661">
    <property type="term" value="F:NADP binding"/>
    <property type="evidence" value="ECO:0007669"/>
    <property type="project" value="InterPro"/>
</dbReference>
<evidence type="ECO:0000313" key="7">
    <source>
        <dbReference type="EMBL" id="RKN46934.1"/>
    </source>
</evidence>
<feature type="domain" description="3-hydroxyisobutyrate dehydrogenase-like NAD-binding" evidence="6">
    <location>
        <begin position="190"/>
        <end position="302"/>
    </location>
</feature>
<dbReference type="InterPro" id="IPR008927">
    <property type="entry name" value="6-PGluconate_DH-like_C_sf"/>
</dbReference>
<dbReference type="OrthoDB" id="3185659at2"/>
<dbReference type="GO" id="GO:0051287">
    <property type="term" value="F:NAD binding"/>
    <property type="evidence" value="ECO:0007669"/>
    <property type="project" value="InterPro"/>
</dbReference>
<evidence type="ECO:0000256" key="4">
    <source>
        <dbReference type="PIRSR" id="PIRSR000103-1"/>
    </source>
</evidence>
<dbReference type="InterPro" id="IPR029154">
    <property type="entry name" value="HIBADH-like_NADP-bd"/>
</dbReference>
<dbReference type="AlphaFoldDB" id="A0A3A9ZGW3"/>
<keyword evidence="2" id="KW-0560">Oxidoreductase</keyword>
<feature type="domain" description="6-phosphogluconate dehydrogenase NADP-binding" evidence="5">
    <location>
        <begin position="12"/>
        <end position="187"/>
    </location>
</feature>
<organism evidence="7 8">
    <name type="scientific">Streptomyces hoynatensis</name>
    <dbReference type="NCBI Taxonomy" id="1141874"/>
    <lineage>
        <taxon>Bacteria</taxon>
        <taxon>Bacillati</taxon>
        <taxon>Actinomycetota</taxon>
        <taxon>Actinomycetes</taxon>
        <taxon>Kitasatosporales</taxon>
        <taxon>Streptomycetaceae</taxon>
        <taxon>Streptomyces</taxon>
    </lineage>
</organism>
<feature type="active site" evidence="4">
    <location>
        <position position="196"/>
    </location>
</feature>
<dbReference type="InterPro" id="IPR036291">
    <property type="entry name" value="NAD(P)-bd_dom_sf"/>
</dbReference>
<keyword evidence="3" id="KW-0520">NAD</keyword>
<keyword evidence="8" id="KW-1185">Reference proteome</keyword>
<accession>A0A3A9ZGW3</accession>
<evidence type="ECO:0000313" key="8">
    <source>
        <dbReference type="Proteomes" id="UP000272474"/>
    </source>
</evidence>
<dbReference type="GO" id="GO:0016491">
    <property type="term" value="F:oxidoreductase activity"/>
    <property type="evidence" value="ECO:0007669"/>
    <property type="project" value="UniProtKB-KW"/>
</dbReference>
<dbReference type="Gene3D" id="3.40.50.720">
    <property type="entry name" value="NAD(P)-binding Rossmann-like Domain"/>
    <property type="match status" value="1"/>
</dbReference>
<dbReference type="PANTHER" id="PTHR43060:SF15">
    <property type="entry name" value="3-HYDROXYISOBUTYRATE DEHYDROGENASE-LIKE 1, MITOCHONDRIAL-RELATED"/>
    <property type="match status" value="1"/>
</dbReference>
<dbReference type="SUPFAM" id="SSF48179">
    <property type="entry name" value="6-phosphogluconate dehydrogenase C-terminal domain-like"/>
    <property type="match status" value="1"/>
</dbReference>
<reference evidence="7 8" key="1">
    <citation type="journal article" date="2014" name="Int. J. Syst. Evol. Microbiol.">
        <title>Streptomyces hoynatensis sp. nov., isolated from deep marine sediment.</title>
        <authorList>
            <person name="Veyisoglu A."/>
            <person name="Sahin N."/>
        </authorList>
    </citation>
    <scope>NUCLEOTIDE SEQUENCE [LARGE SCALE GENOMIC DNA]</scope>
    <source>
        <strain evidence="7 8">KCTC 29097</strain>
    </source>
</reference>
<dbReference type="RefSeq" id="WP_120674599.1">
    <property type="nucleotide sequence ID" value="NZ_RBAL01000001.1"/>
</dbReference>
<dbReference type="Gene3D" id="1.10.1040.10">
    <property type="entry name" value="N-(1-d-carboxylethyl)-l-norvaline Dehydrogenase, domain 2"/>
    <property type="match status" value="1"/>
</dbReference>
<dbReference type="EMBL" id="RBAL01000001">
    <property type="protein sequence ID" value="RKN46934.1"/>
    <property type="molecule type" value="Genomic_DNA"/>
</dbReference>
<evidence type="ECO:0000256" key="2">
    <source>
        <dbReference type="ARBA" id="ARBA00023002"/>
    </source>
</evidence>
<protein>
    <submittedName>
        <fullName evidence="7">NAD(P)-dependent oxidoreductase</fullName>
    </submittedName>
</protein>
<dbReference type="PIRSF" id="PIRSF000103">
    <property type="entry name" value="HIBADH"/>
    <property type="match status" value="1"/>
</dbReference>
<dbReference type="PANTHER" id="PTHR43060">
    <property type="entry name" value="3-HYDROXYISOBUTYRATE DEHYDROGENASE-LIKE 1, MITOCHONDRIAL-RELATED"/>
    <property type="match status" value="1"/>
</dbReference>
<proteinExistence type="inferred from homology"/>
<gene>
    <name evidence="7" type="ORF">D7294_01665</name>
</gene>
<evidence type="ECO:0000256" key="3">
    <source>
        <dbReference type="ARBA" id="ARBA00023027"/>
    </source>
</evidence>
<comment type="caution">
    <text evidence="7">The sequence shown here is derived from an EMBL/GenBank/DDBJ whole genome shotgun (WGS) entry which is preliminary data.</text>
</comment>
<evidence type="ECO:0000256" key="1">
    <source>
        <dbReference type="ARBA" id="ARBA00009080"/>
    </source>
</evidence>
<dbReference type="InterPro" id="IPR015815">
    <property type="entry name" value="HIBADH-related"/>
</dbReference>
<comment type="similarity">
    <text evidence="1">Belongs to the HIBADH-related family.</text>
</comment>
<sequence>MPDPLRRDRTHVGFAGLGNLGQAMALALIEDGWRLTVYDRVPDKAAPCAARGARVAAGPADLAGCDVLALAVPDDEAVAELLEGPGEPGAPGAPGEAAGGKAAGGLLSRLPEGALVLVHSTVLPHRVRELAARAAESGAGLLDAPVSGGAERAARGELAVMAGGAAADVERSRPLLDSVGSDVRHVGPSGAGAATKLANQLMMFAALAGTHEALDLATAYGVPAWEVLGVVAEGTGDSWVARHWGFFDEVARAYEAGGTPVADRPWSKDLWEITAAARAAGVTVPLAGLLAQTMADRVERHAGTARGR</sequence>
<dbReference type="InterPro" id="IPR006115">
    <property type="entry name" value="6PGDH_NADP-bd"/>
</dbReference>
<evidence type="ECO:0000259" key="5">
    <source>
        <dbReference type="Pfam" id="PF03446"/>
    </source>
</evidence>
<name>A0A3A9ZGW3_9ACTN</name>
<evidence type="ECO:0000259" key="6">
    <source>
        <dbReference type="Pfam" id="PF14833"/>
    </source>
</evidence>
<dbReference type="SUPFAM" id="SSF51735">
    <property type="entry name" value="NAD(P)-binding Rossmann-fold domains"/>
    <property type="match status" value="1"/>
</dbReference>
<dbReference type="InterPro" id="IPR013328">
    <property type="entry name" value="6PGD_dom2"/>
</dbReference>
<dbReference type="Pfam" id="PF03446">
    <property type="entry name" value="NAD_binding_2"/>
    <property type="match status" value="1"/>
</dbReference>